<evidence type="ECO:0000256" key="1">
    <source>
        <dbReference type="ARBA" id="ARBA00009437"/>
    </source>
</evidence>
<dbReference type="SUPFAM" id="SSF46785">
    <property type="entry name" value="Winged helix' DNA-binding domain"/>
    <property type="match status" value="1"/>
</dbReference>
<feature type="domain" description="HTH lysR-type" evidence="5">
    <location>
        <begin position="1"/>
        <end position="59"/>
    </location>
</feature>
<dbReference type="EMBL" id="JBHMEP010000008">
    <property type="protein sequence ID" value="MFB9137004.1"/>
    <property type="molecule type" value="Genomic_DNA"/>
</dbReference>
<dbReference type="PANTHER" id="PTHR30537:SF35">
    <property type="entry name" value="TRANSCRIPTIONAL REGULATORY PROTEIN"/>
    <property type="match status" value="1"/>
</dbReference>
<evidence type="ECO:0000256" key="2">
    <source>
        <dbReference type="ARBA" id="ARBA00023015"/>
    </source>
</evidence>
<evidence type="ECO:0000259" key="5">
    <source>
        <dbReference type="PROSITE" id="PS50931"/>
    </source>
</evidence>
<evidence type="ECO:0000256" key="3">
    <source>
        <dbReference type="ARBA" id="ARBA00023125"/>
    </source>
</evidence>
<dbReference type="InterPro" id="IPR036388">
    <property type="entry name" value="WH-like_DNA-bd_sf"/>
</dbReference>
<reference evidence="6 7" key="1">
    <citation type="submission" date="2024-09" db="EMBL/GenBank/DDBJ databases">
        <authorList>
            <person name="Sun Q."/>
            <person name="Mori K."/>
        </authorList>
    </citation>
    <scope>NUCLEOTIDE SEQUENCE [LARGE SCALE GENOMIC DNA]</scope>
    <source>
        <strain evidence="6 7">CECT 8064</strain>
    </source>
</reference>
<dbReference type="Proteomes" id="UP001589645">
    <property type="component" value="Unassembled WGS sequence"/>
</dbReference>
<keyword evidence="7" id="KW-1185">Reference proteome</keyword>
<name>A0ABV5HRW2_9VIBR</name>
<sequence length="297" mass="33373">MDRLTAAEVFVDVAYTKSFTATAQRLEMSRPMVTRYIEAMESWLQTRLLHRTTRKISLTSEGERYLREVEIWLNQAKAMTTLRPNSSHLSGTIRLAASMSFGFSILAPIVSQFMAMHPQVSIDMDLQDSVADLVEQRIDLAIRIASHPAPSLIGKPIGVCDSVLVASPDYLMMSPALNEPEDLRRHHCLGYRNFDIPVWHLYRQQRLSSIEVHCQLTANEATTLLHAAINGAGVAQQPLYLAKPLIDNGQLIHVLPEWAPNPMQIYALYSSRNYLSPSVRAFIDFAENALKTALPTK</sequence>
<dbReference type="InterPro" id="IPR000847">
    <property type="entry name" value="LysR_HTH_N"/>
</dbReference>
<accession>A0ABV5HRW2</accession>
<dbReference type="Pfam" id="PF00126">
    <property type="entry name" value="HTH_1"/>
    <property type="match status" value="1"/>
</dbReference>
<dbReference type="InterPro" id="IPR058163">
    <property type="entry name" value="LysR-type_TF_proteobact-type"/>
</dbReference>
<dbReference type="PANTHER" id="PTHR30537">
    <property type="entry name" value="HTH-TYPE TRANSCRIPTIONAL REGULATOR"/>
    <property type="match status" value="1"/>
</dbReference>
<comment type="caution">
    <text evidence="6">The sequence shown here is derived from an EMBL/GenBank/DDBJ whole genome shotgun (WGS) entry which is preliminary data.</text>
</comment>
<dbReference type="RefSeq" id="WP_390195788.1">
    <property type="nucleotide sequence ID" value="NZ_JBHMEP010000008.1"/>
</dbReference>
<dbReference type="CDD" id="cd08422">
    <property type="entry name" value="PBP2_CrgA_like"/>
    <property type="match status" value="1"/>
</dbReference>
<keyword evidence="2" id="KW-0805">Transcription regulation</keyword>
<gene>
    <name evidence="6" type="ORF">ACFFUV_18700</name>
</gene>
<dbReference type="SUPFAM" id="SSF53850">
    <property type="entry name" value="Periplasmic binding protein-like II"/>
    <property type="match status" value="1"/>
</dbReference>
<keyword evidence="4" id="KW-0804">Transcription</keyword>
<dbReference type="Gene3D" id="1.10.10.10">
    <property type="entry name" value="Winged helix-like DNA-binding domain superfamily/Winged helix DNA-binding domain"/>
    <property type="match status" value="1"/>
</dbReference>
<organism evidence="6 7">
    <name type="scientific">Vibrio olivae</name>
    <dbReference type="NCBI Taxonomy" id="1243002"/>
    <lineage>
        <taxon>Bacteria</taxon>
        <taxon>Pseudomonadati</taxon>
        <taxon>Pseudomonadota</taxon>
        <taxon>Gammaproteobacteria</taxon>
        <taxon>Vibrionales</taxon>
        <taxon>Vibrionaceae</taxon>
        <taxon>Vibrio</taxon>
    </lineage>
</organism>
<dbReference type="InterPro" id="IPR005119">
    <property type="entry name" value="LysR_subst-bd"/>
</dbReference>
<comment type="similarity">
    <text evidence="1">Belongs to the LysR transcriptional regulatory family.</text>
</comment>
<proteinExistence type="inferred from homology"/>
<evidence type="ECO:0000256" key="4">
    <source>
        <dbReference type="ARBA" id="ARBA00023163"/>
    </source>
</evidence>
<dbReference type="Pfam" id="PF03466">
    <property type="entry name" value="LysR_substrate"/>
    <property type="match status" value="1"/>
</dbReference>
<dbReference type="PROSITE" id="PS50931">
    <property type="entry name" value="HTH_LYSR"/>
    <property type="match status" value="1"/>
</dbReference>
<dbReference type="InterPro" id="IPR036390">
    <property type="entry name" value="WH_DNA-bd_sf"/>
</dbReference>
<protein>
    <submittedName>
        <fullName evidence="6">LysR family transcriptional regulator</fullName>
    </submittedName>
</protein>
<evidence type="ECO:0000313" key="7">
    <source>
        <dbReference type="Proteomes" id="UP001589645"/>
    </source>
</evidence>
<dbReference type="Gene3D" id="3.40.190.290">
    <property type="match status" value="1"/>
</dbReference>
<evidence type="ECO:0000313" key="6">
    <source>
        <dbReference type="EMBL" id="MFB9137004.1"/>
    </source>
</evidence>
<keyword evidence="3" id="KW-0238">DNA-binding</keyword>